<evidence type="ECO:0000313" key="3">
    <source>
        <dbReference type="Proteomes" id="UP001189429"/>
    </source>
</evidence>
<keyword evidence="3" id="KW-1185">Reference proteome</keyword>
<gene>
    <name evidence="2" type="ORF">PCOR1329_LOCUS73970</name>
</gene>
<evidence type="ECO:0000256" key="1">
    <source>
        <dbReference type="SAM" id="MobiDB-lite"/>
    </source>
</evidence>
<reference evidence="2" key="1">
    <citation type="submission" date="2023-10" db="EMBL/GenBank/DDBJ databases">
        <authorList>
            <person name="Chen Y."/>
            <person name="Shah S."/>
            <person name="Dougan E. K."/>
            <person name="Thang M."/>
            <person name="Chan C."/>
        </authorList>
    </citation>
    <scope>NUCLEOTIDE SEQUENCE [LARGE SCALE GENOMIC DNA]</scope>
</reference>
<name>A0ABN9X6U5_9DINO</name>
<evidence type="ECO:0000313" key="2">
    <source>
        <dbReference type="EMBL" id="CAK0895132.1"/>
    </source>
</evidence>
<organism evidence="2 3">
    <name type="scientific">Prorocentrum cordatum</name>
    <dbReference type="NCBI Taxonomy" id="2364126"/>
    <lineage>
        <taxon>Eukaryota</taxon>
        <taxon>Sar</taxon>
        <taxon>Alveolata</taxon>
        <taxon>Dinophyceae</taxon>
        <taxon>Prorocentrales</taxon>
        <taxon>Prorocentraceae</taxon>
        <taxon>Prorocentrum</taxon>
    </lineage>
</organism>
<dbReference type="EMBL" id="CAUYUJ010019993">
    <property type="protein sequence ID" value="CAK0895132.1"/>
    <property type="molecule type" value="Genomic_DNA"/>
</dbReference>
<evidence type="ECO:0008006" key="4">
    <source>
        <dbReference type="Google" id="ProtNLM"/>
    </source>
</evidence>
<protein>
    <recommendedName>
        <fullName evidence="4">RNA helicase</fullName>
    </recommendedName>
</protein>
<proteinExistence type="predicted"/>
<dbReference type="Proteomes" id="UP001189429">
    <property type="component" value="Unassembled WGS sequence"/>
</dbReference>
<sequence>MKRAVPDVRTGSEDGLKRSREGTMAENPDDREHSLLMKVLQPAQAPAGKLSLASVDQFLEEEVARIAEQVGPARGLQEGLLFLARGWRRSEEGGVVPSTWAGIGPLQDAMLTMATMQMVVSPAEDKVRALTALLEESVPAKLMNELLSGAAEDDDVPARMVMEMAKPLKGRHLNDPRAQQFGKLVRVLRSSGKYSAALVAPPCLDEVWRPAFEPQFVWKNQKREVVNKQGRGMSLQSDSLLGWALSATSLDAALLPPSQAHATEAGSSEWSNLQRATRQRLDQLQRGTQIKLTAAQAQTAEMVDVLIRAGDASRRWR</sequence>
<comment type="caution">
    <text evidence="2">The sequence shown here is derived from an EMBL/GenBank/DDBJ whole genome shotgun (WGS) entry which is preliminary data.</text>
</comment>
<feature type="region of interest" description="Disordered" evidence="1">
    <location>
        <begin position="1"/>
        <end position="30"/>
    </location>
</feature>
<accession>A0ABN9X6U5</accession>